<accession>A0AAF0QY04</accession>
<keyword evidence="1" id="KW-0472">Membrane</keyword>
<name>A0AAF0QY04_SOLVR</name>
<keyword evidence="3" id="KW-1185">Reference proteome</keyword>
<sequence length="71" mass="8595">MLTQANWEEGKRRGGVELRNHFQQEKISVQYVKILDTREQHARFKMFHNYCNSEIIILYLIMNMIILIHFG</sequence>
<evidence type="ECO:0000256" key="1">
    <source>
        <dbReference type="SAM" id="Phobius"/>
    </source>
</evidence>
<dbReference type="EMBL" id="CP133616">
    <property type="protein sequence ID" value="WMV29130.1"/>
    <property type="molecule type" value="Genomic_DNA"/>
</dbReference>
<keyword evidence="1" id="KW-1133">Transmembrane helix</keyword>
<proteinExistence type="predicted"/>
<evidence type="ECO:0000313" key="2">
    <source>
        <dbReference type="EMBL" id="WMV29130.1"/>
    </source>
</evidence>
<gene>
    <name evidence="2" type="ORF">MTR67_022515</name>
</gene>
<dbReference type="AlphaFoldDB" id="A0AAF0QY04"/>
<reference evidence="2" key="1">
    <citation type="submission" date="2023-08" db="EMBL/GenBank/DDBJ databases">
        <title>A de novo genome assembly of Solanum verrucosum Schlechtendal, a Mexican diploid species geographically isolated from the other diploid A-genome species in potato relatives.</title>
        <authorList>
            <person name="Hosaka K."/>
        </authorList>
    </citation>
    <scope>NUCLEOTIDE SEQUENCE</scope>
    <source>
        <tissue evidence="2">Young leaves</tissue>
    </source>
</reference>
<feature type="transmembrane region" description="Helical" evidence="1">
    <location>
        <begin position="50"/>
        <end position="70"/>
    </location>
</feature>
<dbReference type="Proteomes" id="UP001234989">
    <property type="component" value="Chromosome 5"/>
</dbReference>
<keyword evidence="1" id="KW-0812">Transmembrane</keyword>
<organism evidence="2 3">
    <name type="scientific">Solanum verrucosum</name>
    <dbReference type="NCBI Taxonomy" id="315347"/>
    <lineage>
        <taxon>Eukaryota</taxon>
        <taxon>Viridiplantae</taxon>
        <taxon>Streptophyta</taxon>
        <taxon>Embryophyta</taxon>
        <taxon>Tracheophyta</taxon>
        <taxon>Spermatophyta</taxon>
        <taxon>Magnoliopsida</taxon>
        <taxon>eudicotyledons</taxon>
        <taxon>Gunneridae</taxon>
        <taxon>Pentapetalae</taxon>
        <taxon>asterids</taxon>
        <taxon>lamiids</taxon>
        <taxon>Solanales</taxon>
        <taxon>Solanaceae</taxon>
        <taxon>Solanoideae</taxon>
        <taxon>Solaneae</taxon>
        <taxon>Solanum</taxon>
    </lineage>
</organism>
<protein>
    <submittedName>
        <fullName evidence="2">Uncharacterized protein</fullName>
    </submittedName>
</protein>
<evidence type="ECO:0000313" key="3">
    <source>
        <dbReference type="Proteomes" id="UP001234989"/>
    </source>
</evidence>